<gene>
    <name evidence="12" type="ORF">WMO63_15000</name>
</gene>
<dbReference type="RefSeq" id="WP_031539213.1">
    <property type="nucleotide sequence ID" value="NZ_JBBMFN010000038.1"/>
</dbReference>
<evidence type="ECO:0000256" key="4">
    <source>
        <dbReference type="ARBA" id="ARBA00022475"/>
    </source>
</evidence>
<dbReference type="PROSITE" id="PS50893">
    <property type="entry name" value="ABC_TRANSPORTER_2"/>
    <property type="match status" value="2"/>
</dbReference>
<feature type="domain" description="ABC transporter" evidence="11">
    <location>
        <begin position="6"/>
        <end position="247"/>
    </location>
</feature>
<evidence type="ECO:0000256" key="3">
    <source>
        <dbReference type="ARBA" id="ARBA00022448"/>
    </source>
</evidence>
<dbReference type="InterPro" id="IPR027417">
    <property type="entry name" value="P-loop_NTPase"/>
</dbReference>
<evidence type="ECO:0000259" key="11">
    <source>
        <dbReference type="PROSITE" id="PS50893"/>
    </source>
</evidence>
<keyword evidence="8" id="KW-1278">Translocase</keyword>
<dbReference type="Pfam" id="PF00005">
    <property type="entry name" value="ABC_tran"/>
    <property type="match status" value="2"/>
</dbReference>
<evidence type="ECO:0000256" key="1">
    <source>
        <dbReference type="ARBA" id="ARBA00004202"/>
    </source>
</evidence>
<evidence type="ECO:0000256" key="9">
    <source>
        <dbReference type="ARBA" id="ARBA00023136"/>
    </source>
</evidence>
<evidence type="ECO:0000256" key="8">
    <source>
        <dbReference type="ARBA" id="ARBA00022967"/>
    </source>
</evidence>
<dbReference type="Proteomes" id="UP001465426">
    <property type="component" value="Unassembled WGS sequence"/>
</dbReference>
<keyword evidence="7" id="KW-0067">ATP-binding</keyword>
<evidence type="ECO:0000256" key="10">
    <source>
        <dbReference type="ARBA" id="ARBA00025157"/>
    </source>
</evidence>
<organism evidence="12 13">
    <name type="scientific">Niallia hominis</name>
    <dbReference type="NCBI Taxonomy" id="3133173"/>
    <lineage>
        <taxon>Bacteria</taxon>
        <taxon>Bacillati</taxon>
        <taxon>Bacillota</taxon>
        <taxon>Bacilli</taxon>
        <taxon>Bacillales</taxon>
        <taxon>Bacillaceae</taxon>
        <taxon>Niallia</taxon>
    </lineage>
</organism>
<proteinExistence type="inferred from homology"/>
<comment type="similarity">
    <text evidence="2">Belongs to the ABC transporter superfamily.</text>
</comment>
<evidence type="ECO:0000256" key="6">
    <source>
        <dbReference type="ARBA" id="ARBA00022741"/>
    </source>
</evidence>
<dbReference type="PROSITE" id="PS00211">
    <property type="entry name" value="ABC_TRANSPORTER_1"/>
    <property type="match status" value="2"/>
</dbReference>
<dbReference type="SMART" id="SM00382">
    <property type="entry name" value="AAA"/>
    <property type="match status" value="2"/>
</dbReference>
<evidence type="ECO:0000256" key="2">
    <source>
        <dbReference type="ARBA" id="ARBA00005417"/>
    </source>
</evidence>
<dbReference type="PANTHER" id="PTHR43553:SF26">
    <property type="entry name" value="ABC TRANSPORTER ATP-BINDING PROTEIN BC_2655-RELATED"/>
    <property type="match status" value="1"/>
</dbReference>
<feature type="domain" description="ABC transporter" evidence="11">
    <location>
        <begin position="302"/>
        <end position="535"/>
    </location>
</feature>
<keyword evidence="3" id="KW-0813">Transport</keyword>
<dbReference type="PANTHER" id="PTHR43553">
    <property type="entry name" value="HEAVY METAL TRANSPORTER"/>
    <property type="match status" value="1"/>
</dbReference>
<dbReference type="InterPro" id="IPR015856">
    <property type="entry name" value="ABC_transpr_CbiO/EcfA_su"/>
</dbReference>
<reference evidence="12 13" key="1">
    <citation type="submission" date="2024-03" db="EMBL/GenBank/DDBJ databases">
        <title>Human intestinal bacterial collection.</title>
        <authorList>
            <person name="Pauvert C."/>
            <person name="Hitch T.C.A."/>
            <person name="Clavel T."/>
        </authorList>
    </citation>
    <scope>NUCLEOTIDE SEQUENCE [LARGE SCALE GENOMIC DNA]</scope>
    <source>
        <strain evidence="12 13">CLA-SR-H024</strain>
    </source>
</reference>
<keyword evidence="6" id="KW-0547">Nucleotide-binding</keyword>
<dbReference type="EMBL" id="JBBMFN010000038">
    <property type="protein sequence ID" value="MEQ2466965.1"/>
    <property type="molecule type" value="Genomic_DNA"/>
</dbReference>
<dbReference type="InterPro" id="IPR003593">
    <property type="entry name" value="AAA+_ATPase"/>
</dbReference>
<dbReference type="SUPFAM" id="SSF52540">
    <property type="entry name" value="P-loop containing nucleoside triphosphate hydrolases"/>
    <property type="match status" value="2"/>
</dbReference>
<evidence type="ECO:0000256" key="7">
    <source>
        <dbReference type="ARBA" id="ARBA00022840"/>
    </source>
</evidence>
<dbReference type="CDD" id="cd03225">
    <property type="entry name" value="ABC_cobalt_CbiO_domain1"/>
    <property type="match status" value="2"/>
</dbReference>
<comment type="subcellular location">
    <subcellularLocation>
        <location evidence="1">Cell membrane</location>
        <topology evidence="1">Peripheral membrane protein</topology>
    </subcellularLocation>
</comment>
<dbReference type="InterPro" id="IPR050095">
    <property type="entry name" value="ECF_ABC_transporter_ATP-bd"/>
</dbReference>
<protein>
    <submittedName>
        <fullName evidence="12">DUF3744 domain-containing protein</fullName>
    </submittedName>
</protein>
<comment type="caution">
    <text evidence="12">The sequence shown here is derived from an EMBL/GenBank/DDBJ whole genome shotgun (WGS) entry which is preliminary data.</text>
</comment>
<dbReference type="InterPro" id="IPR022216">
    <property type="entry name" value="ABC_Co_transporter"/>
</dbReference>
<evidence type="ECO:0000256" key="5">
    <source>
        <dbReference type="ARBA" id="ARBA00022737"/>
    </source>
</evidence>
<dbReference type="Gene3D" id="3.40.50.300">
    <property type="entry name" value="P-loop containing nucleotide triphosphate hydrolases"/>
    <property type="match status" value="2"/>
</dbReference>
<dbReference type="Pfam" id="PF12558">
    <property type="entry name" value="DUF3744"/>
    <property type="match status" value="1"/>
</dbReference>
<comment type="function">
    <text evidence="10">Probably part of an ABC transporter complex. Responsible for energy coupling to the transport system.</text>
</comment>
<keyword evidence="4" id="KW-1003">Cell membrane</keyword>
<sequence length="572" mass="64242">MNKPIIEFKDFGFKYRSQSQPTLSNINLTIYEGEKVLIVGPSGSGKSTLAHCVNGLIPFSYEGEISGSLRIKEKETKSETIYELSQSVGTILQDSDTQFIGLTVGEDIAFVLENNQVSSKLMREKVMEAASLVGMEQYLDASIHQLSGGQKQRVALAGVLIQEVDILLFDEPLANLDPVAGKQAMHLIADIHKRHNNTIIIIEHRLEEVLEAEVDRILLIDHGTLIADLSPQELLTSSLLDKHRLRKPLYVKLLQDAGVRLPNHIPIHPLSMIPLKEYRQNVIKWFQGRSRELQRKKQATLLEVDKLSFTYPNQNRGIRNLSFSLEKGEMVSIVGKNGAGKSTLAKLISGFEVPKEGSIFLNGMDITKLTIKEKGQKIGFVLQNPNHMISKHLIKEEVALGLINQGMNPTEIEKRVKKVLNICGLLPYRKWPISALSYGQKKRVTIASILVLNPEILILDEPTAGQDLYHYTEIMDFLLELNRTGISLMIITHDMHLIQEYTSRTMVLADGEIIADSSPANILTNPQIMKAANLKETSLYEMAKLLQVESPSEFIDAFISYEQEGRKTWQKC</sequence>
<dbReference type="NCBIfam" id="NF010167">
    <property type="entry name" value="PRK13648.1"/>
    <property type="match status" value="2"/>
</dbReference>
<evidence type="ECO:0000313" key="13">
    <source>
        <dbReference type="Proteomes" id="UP001465426"/>
    </source>
</evidence>
<dbReference type="InterPro" id="IPR017871">
    <property type="entry name" value="ABC_transporter-like_CS"/>
</dbReference>
<keyword evidence="5" id="KW-0677">Repeat</keyword>
<name>A0ABV1F0S3_9BACI</name>
<keyword evidence="13" id="KW-1185">Reference proteome</keyword>
<evidence type="ECO:0000313" key="12">
    <source>
        <dbReference type="EMBL" id="MEQ2466965.1"/>
    </source>
</evidence>
<keyword evidence="9" id="KW-0472">Membrane</keyword>
<accession>A0ABV1F0S3</accession>
<dbReference type="InterPro" id="IPR003439">
    <property type="entry name" value="ABC_transporter-like_ATP-bd"/>
</dbReference>